<accession>A0A1Z1MGD0</accession>
<keyword evidence="1" id="KW-0150">Chloroplast</keyword>
<protein>
    <submittedName>
        <fullName evidence="1">Uncharacterized protein</fullName>
    </submittedName>
</protein>
<keyword evidence="1" id="KW-0934">Plastid</keyword>
<name>A0A1Z1MGD0_9FLOR</name>
<sequence length="34" mass="3998">MIDSYLKIIKTDEANEIKKALMSKRLTLYIMILP</sequence>
<reference evidence="1" key="1">
    <citation type="journal article" date="2017" name="J. Phycol.">
        <title>Analysis of chloroplast genomes and a supermatrix inform reclassification of the Rhodomelaceae (Rhodophyta).</title>
        <authorList>
            <person name="Diaz-Tapia P."/>
            <person name="Maggs C.A."/>
            <person name="West J.A."/>
            <person name="Verbruggen H."/>
        </authorList>
    </citation>
    <scope>NUCLEOTIDE SEQUENCE</scope>
    <source>
        <strain evidence="1">PD0001</strain>
    </source>
</reference>
<dbReference type="EMBL" id="MF101435">
    <property type="protein sequence ID" value="ARW64949.1"/>
    <property type="molecule type" value="Genomic_DNA"/>
</dbReference>
<gene>
    <name evidence="1" type="primary">orf34</name>
</gene>
<evidence type="ECO:0000313" key="1">
    <source>
        <dbReference type="EMBL" id="ARW64949.1"/>
    </source>
</evidence>
<geneLocation type="chloroplast" evidence="1"/>
<proteinExistence type="predicted"/>
<organism evidence="1">
    <name type="scientific">Polysiphonia sertularioides</name>
    <dbReference type="NCBI Taxonomy" id="945028"/>
    <lineage>
        <taxon>Eukaryota</taxon>
        <taxon>Rhodophyta</taxon>
        <taxon>Florideophyceae</taxon>
        <taxon>Rhodymeniophycidae</taxon>
        <taxon>Ceramiales</taxon>
        <taxon>Rhodomelaceae</taxon>
        <taxon>Polysiphonioideae</taxon>
        <taxon>Polysiphonia</taxon>
    </lineage>
</organism>
<dbReference type="AlphaFoldDB" id="A0A1Z1MGD0"/>